<dbReference type="OrthoDB" id="9790035at2"/>
<dbReference type="PANTHER" id="PTHR43422:SF3">
    <property type="entry name" value="THIAMINE THIAZOLE SYNTHASE"/>
    <property type="match status" value="1"/>
</dbReference>
<accession>A0A378TPV7</accession>
<evidence type="ECO:0000259" key="1">
    <source>
        <dbReference type="Pfam" id="PF01494"/>
    </source>
</evidence>
<dbReference type="Proteomes" id="UP000254978">
    <property type="component" value="Unassembled WGS sequence"/>
</dbReference>
<evidence type="ECO:0000313" key="3">
    <source>
        <dbReference type="Proteomes" id="UP000254978"/>
    </source>
</evidence>
<dbReference type="AlphaFoldDB" id="A0A378TPV7"/>
<dbReference type="EMBL" id="UGQT01000001">
    <property type="protein sequence ID" value="STZ62227.1"/>
    <property type="molecule type" value="Genomic_DNA"/>
</dbReference>
<dbReference type="SUPFAM" id="SSF51905">
    <property type="entry name" value="FAD/NAD(P)-binding domain"/>
    <property type="match status" value="1"/>
</dbReference>
<reference evidence="2 3" key="1">
    <citation type="submission" date="2018-06" db="EMBL/GenBank/DDBJ databases">
        <authorList>
            <consortium name="Pathogen Informatics"/>
            <person name="Doyle S."/>
        </authorList>
    </citation>
    <scope>NUCLEOTIDE SEQUENCE [LARGE SCALE GENOMIC DNA]</scope>
    <source>
        <strain evidence="2 3">NCTC10821</strain>
    </source>
</reference>
<dbReference type="PANTHER" id="PTHR43422">
    <property type="entry name" value="THIAMINE THIAZOLE SYNTHASE"/>
    <property type="match status" value="1"/>
</dbReference>
<gene>
    <name evidence="2" type="ORF">NCTC10821_05792</name>
</gene>
<dbReference type="Pfam" id="PF01494">
    <property type="entry name" value="FAD_binding_3"/>
    <property type="match status" value="1"/>
</dbReference>
<dbReference type="InterPro" id="IPR036188">
    <property type="entry name" value="FAD/NAD-bd_sf"/>
</dbReference>
<feature type="domain" description="FAD-binding" evidence="1">
    <location>
        <begin position="21"/>
        <end position="350"/>
    </location>
</feature>
<organism evidence="2 3">
    <name type="scientific">Mycolicibacterium tokaiense</name>
    <dbReference type="NCBI Taxonomy" id="39695"/>
    <lineage>
        <taxon>Bacteria</taxon>
        <taxon>Bacillati</taxon>
        <taxon>Actinomycetota</taxon>
        <taxon>Actinomycetes</taxon>
        <taxon>Mycobacteriales</taxon>
        <taxon>Mycobacteriaceae</taxon>
        <taxon>Mycolicibacterium</taxon>
    </lineage>
</organism>
<name>A0A378TPV7_9MYCO</name>
<proteinExistence type="predicted"/>
<dbReference type="GO" id="GO:0071949">
    <property type="term" value="F:FAD binding"/>
    <property type="evidence" value="ECO:0007669"/>
    <property type="project" value="InterPro"/>
</dbReference>
<sequence length="457" mass="49486">MFDRLIRTDPPPRPPKTLDTACVLGGSIAGLMAARVLADHARAVVIIERDDVQTGGSPRTGVPQAQQGHVLLPGGFAQIERWLPGFTSAAQERGALLVDFEQQAVYLSGEQRLPNRGMSILAGTRPFLESQIRTMVAALPNVSILPARATGLDFDDGAVRAVRYIRDGSEQVTAVDFVVDAMGRSSKTSEWVEDAGFQRPQLHRVRTDINYATALFTRTEDSDDFPMTALAQFDGPAAPDGLALGTALVAEGNQWMVMLTAYEPGRPPKTLEEFRATCAKLPPVFGHAAAGELTREIMTYRQADSRRRDFTGLEHYPARLVSVGDAVASFNPVYGQGMSSAALHASCLSDYLVNNPQPQRMATEFFEMQAVVTDAAWALSAGADAARLDALESAEVSTELQQQRWAMNQVVRATLSDQTITDAFAAVSFLLAHPSILAEPDLLQRAVAANERTFARG</sequence>
<protein>
    <submittedName>
        <fullName evidence="2">2-polyprenyl-6-methoxyphenol hydroxylase-like oxidoreductase</fullName>
    </submittedName>
</protein>
<dbReference type="Gene3D" id="3.50.50.60">
    <property type="entry name" value="FAD/NAD(P)-binding domain"/>
    <property type="match status" value="1"/>
</dbReference>
<keyword evidence="3" id="KW-1185">Reference proteome</keyword>
<dbReference type="InterPro" id="IPR002938">
    <property type="entry name" value="FAD-bd"/>
</dbReference>
<evidence type="ECO:0000313" key="2">
    <source>
        <dbReference type="EMBL" id="STZ62227.1"/>
    </source>
</evidence>